<dbReference type="InterPro" id="IPR016024">
    <property type="entry name" value="ARM-type_fold"/>
</dbReference>
<dbReference type="InterPro" id="IPR035892">
    <property type="entry name" value="C2_domain_sf"/>
</dbReference>
<dbReference type="Gene3D" id="2.60.40.150">
    <property type="entry name" value="C2 domain"/>
    <property type="match status" value="2"/>
</dbReference>
<dbReference type="GO" id="GO:0005794">
    <property type="term" value="C:Golgi apparatus"/>
    <property type="evidence" value="ECO:0007669"/>
    <property type="project" value="UniProtKB-SubCell"/>
</dbReference>
<dbReference type="EC" id="2.7.1.137" evidence="10"/>
<feature type="domain" description="C2" evidence="32">
    <location>
        <begin position="1598"/>
        <end position="1717"/>
    </location>
</feature>
<comment type="catalytic activity">
    <reaction evidence="27">
        <text>a 1,2-diacyl-sn-glycero-3-phospho-(1D-myo-inositol) + ATP = a 1,2-diacyl-sn-glycero-3-phospho-(1D-myo-inositol-3-phosphate) + ADP + H(+)</text>
        <dbReference type="Rhea" id="RHEA:12709"/>
        <dbReference type="ChEBI" id="CHEBI:15378"/>
        <dbReference type="ChEBI" id="CHEBI:30616"/>
        <dbReference type="ChEBI" id="CHEBI:57880"/>
        <dbReference type="ChEBI" id="CHEBI:58088"/>
        <dbReference type="ChEBI" id="CHEBI:456216"/>
        <dbReference type="EC" id="2.7.1.137"/>
    </reaction>
    <physiologicalReaction direction="left-to-right" evidence="27">
        <dbReference type="Rhea" id="RHEA:12710"/>
    </physiologicalReaction>
</comment>
<dbReference type="PROSITE" id="PS51547">
    <property type="entry name" value="C2_PI3K"/>
    <property type="match status" value="1"/>
</dbReference>
<keyword evidence="15" id="KW-0254">Endocytosis</keyword>
<keyword evidence="11" id="KW-1003">Cell membrane</keyword>
<keyword evidence="17" id="KW-0547">Nucleotide-binding</keyword>
<evidence type="ECO:0000259" key="35">
    <source>
        <dbReference type="PROSITE" id="PS51545"/>
    </source>
</evidence>
<dbReference type="GO" id="GO:0043491">
    <property type="term" value="P:phosphatidylinositol 3-kinase/protein kinase B signal transduction"/>
    <property type="evidence" value="ECO:0007669"/>
    <property type="project" value="TreeGrafter"/>
</dbReference>
<comment type="cofactor">
    <cofactor evidence="1">
        <name>Ca(2+)</name>
        <dbReference type="ChEBI" id="CHEBI:29108"/>
    </cofactor>
</comment>
<dbReference type="FunFam" id="3.30.1520.10:FF:000006">
    <property type="entry name" value="Phosphatidylinositol 4-phosphate 3-kinase C2 domain-containing subunit alpha"/>
    <property type="match status" value="1"/>
</dbReference>
<evidence type="ECO:0000259" key="37">
    <source>
        <dbReference type="PROSITE" id="PS51547"/>
    </source>
</evidence>
<dbReference type="FunFam" id="1.10.1070.11:FF:000003">
    <property type="entry name" value="Phosphatidylinositol 4-phosphate 3-kinase C2 domain-containing subunit beta"/>
    <property type="match status" value="1"/>
</dbReference>
<evidence type="ECO:0000256" key="28">
    <source>
        <dbReference type="ARBA" id="ARBA00029297"/>
    </source>
</evidence>
<keyword evidence="13" id="KW-0963">Cytoplasm</keyword>
<evidence type="ECO:0000256" key="4">
    <source>
        <dbReference type="ARBA" id="ARBA00004132"/>
    </source>
</evidence>
<dbReference type="Gene3D" id="1.25.40.70">
    <property type="entry name" value="Phosphatidylinositol 3-kinase, accessory domain (PIK)"/>
    <property type="match status" value="1"/>
</dbReference>
<comment type="catalytic activity">
    <reaction evidence="28">
        <text>a 1,2-diacyl-sn-glycero-3-phospho-(1D-myo-inositol 4-phosphate) + ATP = a 1,2-diacyl-sn-glycero-3-phospho-(1D-myo-inositol-3,4-bisphosphate) + ADP + H(+)</text>
        <dbReference type="Rhea" id="RHEA:18373"/>
        <dbReference type="ChEBI" id="CHEBI:15378"/>
        <dbReference type="ChEBI" id="CHEBI:30616"/>
        <dbReference type="ChEBI" id="CHEBI:57658"/>
        <dbReference type="ChEBI" id="CHEBI:58178"/>
        <dbReference type="ChEBI" id="CHEBI:456216"/>
        <dbReference type="EC" id="2.7.1.154"/>
    </reaction>
    <physiologicalReaction direction="left-to-right" evidence="28">
        <dbReference type="Rhea" id="RHEA:18374"/>
    </physiologicalReaction>
</comment>
<feature type="domain" description="PI3K-RBD" evidence="36">
    <location>
        <begin position="449"/>
        <end position="537"/>
    </location>
</feature>
<keyword evidence="18" id="KW-0418">Kinase</keyword>
<evidence type="ECO:0000256" key="13">
    <source>
        <dbReference type="ARBA" id="ARBA00022490"/>
    </source>
</evidence>
<feature type="region of interest" description="Disordered" evidence="31">
    <location>
        <begin position="158"/>
        <end position="182"/>
    </location>
</feature>
<evidence type="ECO:0000256" key="11">
    <source>
        <dbReference type="ARBA" id="ARBA00022475"/>
    </source>
</evidence>
<dbReference type="InterPro" id="IPR037705">
    <property type="entry name" value="PI3-kinase_C2-alpha_cat"/>
</dbReference>
<dbReference type="Proteomes" id="UP000265120">
    <property type="component" value="Chromosome 6"/>
</dbReference>
<dbReference type="Gene3D" id="3.30.1010.10">
    <property type="entry name" value="Phosphatidylinositol 3-kinase Catalytic Subunit, Chain A, domain 4"/>
    <property type="match status" value="1"/>
</dbReference>
<name>A0A3P8UG65_CYNSE</name>
<evidence type="ECO:0000256" key="25">
    <source>
        <dbReference type="ARBA" id="ARBA00023329"/>
    </source>
</evidence>
<evidence type="ECO:0000256" key="14">
    <source>
        <dbReference type="ARBA" id="ARBA00022553"/>
    </source>
</evidence>
<feature type="compositionally biased region" description="Low complexity" evidence="31">
    <location>
        <begin position="158"/>
        <end position="171"/>
    </location>
</feature>
<reference evidence="38" key="3">
    <citation type="submission" date="2025-09" db="UniProtKB">
        <authorList>
            <consortium name="Ensembl"/>
        </authorList>
    </citation>
    <scope>IDENTIFICATION</scope>
</reference>
<evidence type="ECO:0000256" key="6">
    <source>
        <dbReference type="ARBA" id="ARBA00004601"/>
    </source>
</evidence>
<dbReference type="PROSITE" id="PS50290">
    <property type="entry name" value="PI3_4_KINASE_3"/>
    <property type="match status" value="1"/>
</dbReference>
<dbReference type="FunFam" id="2.60.40.150:FF:000116">
    <property type="entry name" value="Phosphatidylinositol 4-phosphate 3-kinase C2 domain-containing subunit alpha"/>
    <property type="match status" value="1"/>
</dbReference>
<dbReference type="RefSeq" id="XP_008309724.1">
    <property type="nucleotide sequence ID" value="XM_008311502.3"/>
</dbReference>
<dbReference type="SUPFAM" id="SSF49562">
    <property type="entry name" value="C2 domain (Calcium/lipid-binding domain, CaLB)"/>
    <property type="match status" value="2"/>
</dbReference>
<evidence type="ECO:0000259" key="32">
    <source>
        <dbReference type="PROSITE" id="PS50004"/>
    </source>
</evidence>
<evidence type="ECO:0000259" key="36">
    <source>
        <dbReference type="PROSITE" id="PS51546"/>
    </source>
</evidence>
<dbReference type="SMART" id="SM00312">
    <property type="entry name" value="PX"/>
    <property type="match status" value="1"/>
</dbReference>
<keyword evidence="24" id="KW-0539">Nucleus</keyword>
<dbReference type="FunFam" id="1.25.40.70:FF:000007">
    <property type="entry name" value="phosphatidylinositol 4-phosphate 3-kinase C2 domain-containing subunit alpha"/>
    <property type="match status" value="1"/>
</dbReference>
<evidence type="ECO:0000256" key="23">
    <source>
        <dbReference type="ARBA" id="ARBA00023136"/>
    </source>
</evidence>
<evidence type="ECO:0000259" key="34">
    <source>
        <dbReference type="PROSITE" id="PS50290"/>
    </source>
</evidence>
<dbReference type="SUPFAM" id="SSF48371">
    <property type="entry name" value="ARM repeat"/>
    <property type="match status" value="1"/>
</dbReference>
<feature type="compositionally biased region" description="Polar residues" evidence="31">
    <location>
        <begin position="251"/>
        <end position="264"/>
    </location>
</feature>
<dbReference type="Pfam" id="PF00168">
    <property type="entry name" value="C2"/>
    <property type="match status" value="1"/>
</dbReference>
<evidence type="ECO:0000256" key="31">
    <source>
        <dbReference type="SAM" id="MobiDB-lite"/>
    </source>
</evidence>
<dbReference type="PROSITE" id="PS50195">
    <property type="entry name" value="PX"/>
    <property type="match status" value="1"/>
</dbReference>
<keyword evidence="20" id="KW-0007">Acetylation</keyword>
<keyword evidence="39" id="KW-1185">Reference proteome</keyword>
<evidence type="ECO:0000256" key="5">
    <source>
        <dbReference type="ARBA" id="ARBA00004236"/>
    </source>
</evidence>
<dbReference type="InterPro" id="IPR018936">
    <property type="entry name" value="PI3/4_kinase_CS"/>
</dbReference>
<evidence type="ECO:0000256" key="17">
    <source>
        <dbReference type="ARBA" id="ARBA00022741"/>
    </source>
</evidence>
<feature type="compositionally biased region" description="Basic and acidic residues" evidence="31">
    <location>
        <begin position="293"/>
        <end position="305"/>
    </location>
</feature>
<evidence type="ECO:0000256" key="9">
    <source>
        <dbReference type="ARBA" id="ARBA00012013"/>
    </source>
</evidence>
<evidence type="ECO:0000256" key="16">
    <source>
        <dbReference type="ARBA" id="ARBA00022679"/>
    </source>
</evidence>
<dbReference type="Gene3D" id="3.30.1520.10">
    <property type="entry name" value="Phox-like domain"/>
    <property type="match status" value="1"/>
</dbReference>
<dbReference type="FunCoup" id="A0A3P8UG65">
    <property type="interactions" value="1449"/>
</dbReference>
<dbReference type="InterPro" id="IPR002420">
    <property type="entry name" value="PI3K-type_C2_dom"/>
</dbReference>
<dbReference type="InterPro" id="IPR036940">
    <property type="entry name" value="PI3/4_kinase_cat_sf"/>
</dbReference>
<dbReference type="PROSITE" id="PS50004">
    <property type="entry name" value="C2"/>
    <property type="match status" value="1"/>
</dbReference>
<evidence type="ECO:0000256" key="7">
    <source>
        <dbReference type="ARBA" id="ARBA00006209"/>
    </source>
</evidence>
<evidence type="ECO:0000313" key="39">
    <source>
        <dbReference type="Proteomes" id="UP000265120"/>
    </source>
</evidence>
<feature type="domain" description="PIK helical" evidence="35">
    <location>
        <begin position="897"/>
        <end position="1074"/>
    </location>
</feature>
<dbReference type="Gene3D" id="1.10.1070.11">
    <property type="entry name" value="Phosphatidylinositol 3-/4-kinase, catalytic domain"/>
    <property type="match status" value="1"/>
</dbReference>
<dbReference type="EC" id="2.7.1.154" evidence="9"/>
<dbReference type="InterPro" id="IPR042236">
    <property type="entry name" value="PI3K_accessory_sf"/>
</dbReference>
<dbReference type="OrthoDB" id="67688at2759"/>
<evidence type="ECO:0000256" key="10">
    <source>
        <dbReference type="ARBA" id="ARBA00012073"/>
    </source>
</evidence>
<dbReference type="PROSITE" id="PS51545">
    <property type="entry name" value="PIK_HELICAL"/>
    <property type="match status" value="1"/>
</dbReference>
<feature type="compositionally biased region" description="Polar residues" evidence="31">
    <location>
        <begin position="273"/>
        <end position="285"/>
    </location>
</feature>
<dbReference type="SMART" id="SM00144">
    <property type="entry name" value="PI3K_rbd"/>
    <property type="match status" value="1"/>
</dbReference>
<dbReference type="GeneTree" id="ENSGT00940000157813"/>
<feature type="region of interest" description="Disordered" evidence="31">
    <location>
        <begin position="251"/>
        <end position="383"/>
    </location>
</feature>
<dbReference type="CDD" id="cd04012">
    <property type="entry name" value="C2A_PI3K_class_II"/>
    <property type="match status" value="1"/>
</dbReference>
<dbReference type="InterPro" id="IPR011009">
    <property type="entry name" value="Kinase-like_dom_sf"/>
</dbReference>
<evidence type="ECO:0000256" key="3">
    <source>
        <dbReference type="ARBA" id="ARBA00004123"/>
    </source>
</evidence>
<keyword evidence="21" id="KW-0333">Golgi apparatus</keyword>
<dbReference type="GO" id="GO:0046934">
    <property type="term" value="F:1-phosphatidylinositol-4,5-bisphosphate 3-kinase activity"/>
    <property type="evidence" value="ECO:0007669"/>
    <property type="project" value="UniProtKB-EC"/>
</dbReference>
<accession>A0A3P8UG65</accession>
<keyword evidence="25" id="KW-0968">Cytoplasmic vesicle</keyword>
<dbReference type="CDD" id="cd08381">
    <property type="entry name" value="C2B_PI3K_class_II"/>
    <property type="match status" value="1"/>
</dbReference>
<feature type="region of interest" description="Disordered" evidence="31">
    <location>
        <begin position="1"/>
        <end position="79"/>
    </location>
</feature>
<evidence type="ECO:0000256" key="22">
    <source>
        <dbReference type="ARBA" id="ARBA00023098"/>
    </source>
</evidence>
<dbReference type="Ensembl" id="ENSCSET00000001426.1">
    <property type="protein sequence ID" value="ENSCSEP00000001397.1"/>
    <property type="gene ID" value="ENSCSEG00000000943.1"/>
</dbReference>
<keyword evidence="12" id="KW-0268">Exocytosis</keyword>
<dbReference type="GO" id="GO:0006897">
    <property type="term" value="P:endocytosis"/>
    <property type="evidence" value="ECO:0007669"/>
    <property type="project" value="UniProtKB-KW"/>
</dbReference>
<feature type="domain" description="C2 PI3K-type" evidence="37">
    <location>
        <begin position="716"/>
        <end position="878"/>
    </location>
</feature>
<evidence type="ECO:0000256" key="29">
    <source>
        <dbReference type="ARBA" id="ARBA00069404"/>
    </source>
</evidence>
<dbReference type="PANTHER" id="PTHR10048">
    <property type="entry name" value="PHOSPHATIDYLINOSITOL KINASE"/>
    <property type="match status" value="1"/>
</dbReference>
<dbReference type="GO" id="GO:0016477">
    <property type="term" value="P:cell migration"/>
    <property type="evidence" value="ECO:0007669"/>
    <property type="project" value="TreeGrafter"/>
</dbReference>
<dbReference type="Pfam" id="PF00454">
    <property type="entry name" value="PI3_PI4_kinase"/>
    <property type="match status" value="1"/>
</dbReference>
<evidence type="ECO:0000256" key="1">
    <source>
        <dbReference type="ARBA" id="ARBA00001913"/>
    </source>
</evidence>
<dbReference type="InParanoid" id="A0A3P8UG65"/>
<dbReference type="GeneID" id="103379820"/>
<dbReference type="CDD" id="cd05176">
    <property type="entry name" value="PI3Kc_C2_alpha"/>
    <property type="match status" value="1"/>
</dbReference>
<comment type="cofactor">
    <cofactor evidence="2">
        <name>Mg(2+)</name>
        <dbReference type="ChEBI" id="CHEBI:18420"/>
    </cofactor>
</comment>
<dbReference type="InterPro" id="IPR001263">
    <property type="entry name" value="PI3K_accessory_dom"/>
</dbReference>
<evidence type="ECO:0000256" key="8">
    <source>
        <dbReference type="ARBA" id="ARBA00012010"/>
    </source>
</evidence>
<keyword evidence="14" id="KW-0597">Phosphoprotein</keyword>
<dbReference type="GO" id="GO:0016303">
    <property type="term" value="F:1-phosphatidylinositol-3-kinase activity"/>
    <property type="evidence" value="ECO:0007669"/>
    <property type="project" value="UniProtKB-EC"/>
</dbReference>
<evidence type="ECO:0000256" key="2">
    <source>
        <dbReference type="ARBA" id="ARBA00001946"/>
    </source>
</evidence>
<protein>
    <recommendedName>
        <fullName evidence="29">Phosphatidylinositol 4-phosphate 3-kinase C2 domain-containing subunit alpha</fullName>
        <ecNumber evidence="10">2.7.1.137</ecNumber>
        <ecNumber evidence="8">2.7.1.153</ecNumber>
        <ecNumber evidence="9">2.7.1.154</ecNumber>
    </recommendedName>
    <alternativeName>
        <fullName evidence="30">Phosphoinositide 3-kinase-C2-alpha</fullName>
    </alternativeName>
</protein>
<dbReference type="Pfam" id="PF00787">
    <property type="entry name" value="PX"/>
    <property type="match status" value="1"/>
</dbReference>
<evidence type="ECO:0000256" key="24">
    <source>
        <dbReference type="ARBA" id="ARBA00023242"/>
    </source>
</evidence>
<evidence type="ECO:0000256" key="15">
    <source>
        <dbReference type="ARBA" id="ARBA00022583"/>
    </source>
</evidence>
<dbReference type="PANTHER" id="PTHR10048:SF28">
    <property type="entry name" value="PHOSPHATIDYLINOSITOL 4-PHOSPHATE 3-KINASE C2 DOMAIN-CONTAINING SUBUNIT ALPHA"/>
    <property type="match status" value="1"/>
</dbReference>
<evidence type="ECO:0000256" key="19">
    <source>
        <dbReference type="ARBA" id="ARBA00022840"/>
    </source>
</evidence>
<dbReference type="Gene3D" id="3.10.20.770">
    <property type="match status" value="1"/>
</dbReference>
<dbReference type="GO" id="GO:0005942">
    <property type="term" value="C:phosphatidylinositol 3-kinase complex"/>
    <property type="evidence" value="ECO:0007669"/>
    <property type="project" value="TreeGrafter"/>
</dbReference>
<dbReference type="SUPFAM" id="SSF54236">
    <property type="entry name" value="Ubiquitin-like"/>
    <property type="match status" value="1"/>
</dbReference>
<reference evidence="38 39" key="1">
    <citation type="journal article" date="2014" name="Nat. Genet.">
        <title>Whole-genome sequence of a flatfish provides insights into ZW sex chromosome evolution and adaptation to a benthic lifestyle.</title>
        <authorList>
            <person name="Chen S."/>
            <person name="Zhang G."/>
            <person name="Shao C."/>
            <person name="Huang Q."/>
            <person name="Liu G."/>
            <person name="Zhang P."/>
            <person name="Song W."/>
            <person name="An N."/>
            <person name="Chalopin D."/>
            <person name="Volff J.N."/>
            <person name="Hong Y."/>
            <person name="Li Q."/>
            <person name="Sha Z."/>
            <person name="Zhou H."/>
            <person name="Xie M."/>
            <person name="Yu Q."/>
            <person name="Liu Y."/>
            <person name="Xiang H."/>
            <person name="Wang N."/>
            <person name="Wu K."/>
            <person name="Yang C."/>
            <person name="Zhou Q."/>
            <person name="Liao X."/>
            <person name="Yang L."/>
            <person name="Hu Q."/>
            <person name="Zhang J."/>
            <person name="Meng L."/>
            <person name="Jin L."/>
            <person name="Tian Y."/>
            <person name="Lian J."/>
            <person name="Yang J."/>
            <person name="Miao G."/>
            <person name="Liu S."/>
            <person name="Liang Z."/>
            <person name="Yan F."/>
            <person name="Li Y."/>
            <person name="Sun B."/>
            <person name="Zhang H."/>
            <person name="Zhang J."/>
            <person name="Zhu Y."/>
            <person name="Du M."/>
            <person name="Zhao Y."/>
            <person name="Schartl M."/>
            <person name="Tang Q."/>
            <person name="Wang J."/>
        </authorList>
    </citation>
    <scope>NUCLEOTIDE SEQUENCE</scope>
</reference>
<dbReference type="Pfam" id="PF00794">
    <property type="entry name" value="PI3K_rbd"/>
    <property type="match status" value="1"/>
</dbReference>
<evidence type="ECO:0000256" key="27">
    <source>
        <dbReference type="ARBA" id="ARBA00023985"/>
    </source>
</evidence>
<dbReference type="EC" id="2.7.1.153" evidence="8"/>
<dbReference type="PROSITE" id="PS00915">
    <property type="entry name" value="PI3_4_KINASE_1"/>
    <property type="match status" value="1"/>
</dbReference>
<dbReference type="FunFam" id="2.60.40.150:FF:000036">
    <property type="entry name" value="phosphatidylinositol 4-phosphate 3-kinase C2 domain-containing subunit beta"/>
    <property type="match status" value="1"/>
</dbReference>
<dbReference type="GO" id="GO:0005524">
    <property type="term" value="F:ATP binding"/>
    <property type="evidence" value="ECO:0007669"/>
    <property type="project" value="UniProtKB-KW"/>
</dbReference>
<dbReference type="PROSITE" id="PS00916">
    <property type="entry name" value="PI3_4_KINASE_2"/>
    <property type="match status" value="1"/>
</dbReference>
<sequence length="1725" mass="192444">MAQISSGNGFKLDVSQPRGVVGKEEALRMEEEALAKLQKEKRHTPSSLYATSTSSSKPKLSKHANTTSQILPSNSRSEKDLIFFPETKKQDEQARFKDIDVDKLTNEELEKLLLDENFGAHSKVSRPSSLLGFNLSASYPGSLPCSSSHFQGSQWTPVLSTPSNSSVSTPTHQPSPLFPTAPYPKPGTFQNGFTPTITPFMTMTSQQSPFMTFTPIQPAAAMVFPQPAVDPEMAKLLDKIASTSEYLKNGRSASTEIDSTQVGTASLAPDPTPQQAAGTESSNSHIDWLDLDPLGKQKADNKEESLASGSTTEAAPGVPAGDPWDAVLETEGNNGSSSSSPRLEVKTPPSSRSPHRRVSSGAAVTRSHSLNIPGTSAQHKANNQCKSKGKALVKNIVLEEASAQNLEVVAFREDIAALRSKFPHSDISTNPGYVLSPVITQRDGGGDNNCSVKVSIEISDSQQPVTFTCDVSSPVELLISQTLCWVHDDLDQVDFSSYLLKVCGREEVLQNKHSLGSHEYVQNCRKWENEITLQLLSQSTMRRDLARSAEDDGSKIDLEKHLGQVERPFKENITRQGLADYMEGYHTQVNICLQNESTQYKTVERVVQTVKNLCCALDEVETQAVTEAVKKLRHSVNLPRTRSPKLGSSSPGQSSNDPTSPVEESMARLTQTVYDLAKLYLRSFCPPSNSFSSCALPQPAGEEAVEGRSSKEASGTTDHLQFTLFALHGIPANWVSSYEKYFLMCALTHNGKNLFKPVQSKRVGTYKSFFYHVKWDELINFPIAVAVLPLESILSLTLFGVLNQNAGGSPDSNKQRKAPEQLGKVSIPLFDFRRVLARGSRLLCLWTSAQGAAAATAGSMGGRKRIPTERIILQVDFPNSPVDVLYVGPKEVTSPEPLTLEELDPDLRRKMEKICSRASNFGLKRADHQILWDHQLHCQRDHPSSLPKVLASAPSWDWASMAHIHSLLHQWPPLPPVTALELLDSKFADTEVRSVAVSWIEKSSDDELTDYLPQLVQALKFECHLKNALVLFLLSRAQGNINIAHYLYWLLKDAVQDPAWGWRYERVLGALLCLCGTKLRAELEKQTHLVTLLGAVAERVRQAAGSTRQVALQEGLENVQNFFQRNSCRLPLSPSLVAKELNIKACSFFNSNAVPLKLALVNADPLGEEINVMFKVGEDLRQDMLALQMIRIMDRIWLQEGLDLRIVNFKCISTGKDKGMVELVPSSDTLRKIQVEYGVTGSFKDKPLAEWLRKYNPAEDEYEKASENFIYSCAGCCVATYILGICDRHNDNIMLRSTGHMFHIDFGKFLGHAQMFGSFKRDRAPFVLTSDMAYVINGGERPTSRFQLFVDLCCQAYNLIRKHSGLFLNLLSLMTSSGLPELTGSQDLKYVFDALQPHNTDAEATIFFTRLIESSLGSVATKFNFFIHNLAQLRFSGLPANDEPILSFSPKTYTLKQEGRIVHASIFSFQKRYNPDKHYTYVVRIMREGQNEPQFVFRTFDEFQELHNKLTILFPLWKLPSFPNKMVLGRTHIKEVATKRKLELTNYVHNLMRSSTDVTQCDLIYTFFHPIARDDKTEGLDASARAPEPPLSPTAGRVEGEVKLSISYRNSTLFIMVMHIRDLVSEDGTDPNPYVKTYLLPDPHKTSKRKTKISRKTRNPTFNEMLVYSGYSKETLGLRELQLSVLSAESLRENYFLGGITLRLKDFDLSKETVKWYKLTAVPYF</sequence>
<proteinExistence type="inferred from homology"/>
<dbReference type="SUPFAM" id="SSF56112">
    <property type="entry name" value="Protein kinase-like (PK-like)"/>
    <property type="match status" value="1"/>
</dbReference>
<reference evidence="38" key="2">
    <citation type="submission" date="2025-08" db="UniProtKB">
        <authorList>
            <consortium name="Ensembl"/>
        </authorList>
    </citation>
    <scope>IDENTIFICATION</scope>
</reference>
<dbReference type="GO" id="GO:0030136">
    <property type="term" value="C:clathrin-coated vesicle"/>
    <property type="evidence" value="ECO:0007669"/>
    <property type="project" value="UniProtKB-SubCell"/>
</dbReference>
<comment type="subcellular location">
    <subcellularLocation>
        <location evidence="5">Cell membrane</location>
    </subcellularLocation>
    <subcellularLocation>
        <location evidence="4">Cytoplasmic vesicle</location>
        <location evidence="4">Clathrin-coated vesicle</location>
    </subcellularLocation>
    <subcellularLocation>
        <location evidence="6">Golgi apparatus</location>
        <location evidence="6">trans-Golgi network</location>
    </subcellularLocation>
    <subcellularLocation>
        <location evidence="3">Nucleus</location>
    </subcellularLocation>
</comment>
<dbReference type="InterPro" id="IPR015433">
    <property type="entry name" value="PI3/4_kinase"/>
</dbReference>
<organism evidence="38 39">
    <name type="scientific">Cynoglossus semilaevis</name>
    <name type="common">Tongue sole</name>
    <dbReference type="NCBI Taxonomy" id="244447"/>
    <lineage>
        <taxon>Eukaryota</taxon>
        <taxon>Metazoa</taxon>
        <taxon>Chordata</taxon>
        <taxon>Craniata</taxon>
        <taxon>Vertebrata</taxon>
        <taxon>Euteleostomi</taxon>
        <taxon>Actinopterygii</taxon>
        <taxon>Neopterygii</taxon>
        <taxon>Teleostei</taxon>
        <taxon>Neoteleostei</taxon>
        <taxon>Acanthomorphata</taxon>
        <taxon>Carangaria</taxon>
        <taxon>Pleuronectiformes</taxon>
        <taxon>Pleuronectoidei</taxon>
        <taxon>Cynoglossidae</taxon>
        <taxon>Cynoglossinae</taxon>
        <taxon>Cynoglossus</taxon>
    </lineage>
</organism>
<dbReference type="GO" id="GO:0006887">
    <property type="term" value="P:exocytosis"/>
    <property type="evidence" value="ECO:0007669"/>
    <property type="project" value="UniProtKB-KW"/>
</dbReference>
<dbReference type="GO" id="GO:0005886">
    <property type="term" value="C:plasma membrane"/>
    <property type="evidence" value="ECO:0007669"/>
    <property type="project" value="UniProtKB-SubCell"/>
</dbReference>
<dbReference type="STRING" id="244447.ENSCSEP00000001397"/>
<dbReference type="OMA" id="HQWPALY"/>
<keyword evidence="16" id="KW-0808">Transferase</keyword>
<evidence type="ECO:0000256" key="30">
    <source>
        <dbReference type="ARBA" id="ARBA00079346"/>
    </source>
</evidence>
<feature type="domain" description="PX" evidence="33">
    <location>
        <begin position="1459"/>
        <end position="1575"/>
    </location>
</feature>
<comment type="catalytic activity">
    <reaction evidence="26">
        <text>a 1,2-diacyl-sn-glycero-3-phospho-(1D-myo-inositol-4,5-bisphosphate) + ATP = a 1,2-diacyl-sn-glycero-3-phospho-(1D-myo-inositol-3,4,5-trisphosphate) + ADP + H(+)</text>
        <dbReference type="Rhea" id="RHEA:21292"/>
        <dbReference type="ChEBI" id="CHEBI:15378"/>
        <dbReference type="ChEBI" id="CHEBI:30616"/>
        <dbReference type="ChEBI" id="CHEBI:57836"/>
        <dbReference type="ChEBI" id="CHEBI:58456"/>
        <dbReference type="ChEBI" id="CHEBI:456216"/>
        <dbReference type="EC" id="2.7.1.153"/>
    </reaction>
    <physiologicalReaction direction="left-to-right" evidence="26">
        <dbReference type="Rhea" id="RHEA:21293"/>
    </physiologicalReaction>
</comment>
<keyword evidence="19" id="KW-0067">ATP-binding</keyword>
<dbReference type="GO" id="GO:0035091">
    <property type="term" value="F:phosphatidylinositol binding"/>
    <property type="evidence" value="ECO:0007669"/>
    <property type="project" value="InterPro"/>
</dbReference>
<feature type="compositionally biased region" description="Basic and acidic residues" evidence="31">
    <location>
        <begin position="21"/>
        <end position="38"/>
    </location>
</feature>
<dbReference type="SMART" id="SM00146">
    <property type="entry name" value="PI3Kc"/>
    <property type="match status" value="1"/>
</dbReference>
<dbReference type="SMART" id="SM00142">
    <property type="entry name" value="PI3K_C2"/>
    <property type="match status" value="1"/>
</dbReference>
<dbReference type="SUPFAM" id="SSF64268">
    <property type="entry name" value="PX domain"/>
    <property type="match status" value="1"/>
</dbReference>
<dbReference type="GO" id="GO:0035005">
    <property type="term" value="F:1-phosphatidylinositol-4-phosphate 3-kinase activity"/>
    <property type="evidence" value="ECO:0007669"/>
    <property type="project" value="UniProtKB-EC"/>
</dbReference>
<dbReference type="SMART" id="SM00239">
    <property type="entry name" value="C2"/>
    <property type="match status" value="1"/>
</dbReference>
<feature type="compositionally biased region" description="Polar residues" evidence="31">
    <location>
        <begin position="366"/>
        <end position="383"/>
    </location>
</feature>
<feature type="compositionally biased region" description="Polar residues" evidence="31">
    <location>
        <begin position="63"/>
        <end position="75"/>
    </location>
</feature>
<dbReference type="KEGG" id="csem:103379820"/>
<dbReference type="GO" id="GO:0048015">
    <property type="term" value="P:phosphatidylinositol-mediated signaling"/>
    <property type="evidence" value="ECO:0007669"/>
    <property type="project" value="TreeGrafter"/>
</dbReference>
<evidence type="ECO:0000256" key="18">
    <source>
        <dbReference type="ARBA" id="ARBA00022777"/>
    </source>
</evidence>
<dbReference type="FunFam" id="3.30.1010.10:FF:000001">
    <property type="entry name" value="Phosphatidylinositol 4-phosphate 3-kinase C2 domain-containing subunit beta"/>
    <property type="match status" value="1"/>
</dbReference>
<comment type="similarity">
    <text evidence="7">Belongs to the PI3/PI4-kinase family. Type III PI4K subfamily.</text>
</comment>
<dbReference type="PROSITE" id="PS51546">
    <property type="entry name" value="PI3K_RBD"/>
    <property type="match status" value="1"/>
</dbReference>
<evidence type="ECO:0000256" key="12">
    <source>
        <dbReference type="ARBA" id="ARBA00022483"/>
    </source>
</evidence>
<feature type="compositionally biased region" description="Polar residues" evidence="31">
    <location>
        <begin position="646"/>
        <end position="659"/>
    </location>
</feature>
<keyword evidence="22" id="KW-0443">Lipid metabolism</keyword>
<keyword evidence="23" id="KW-0472">Membrane</keyword>
<dbReference type="Pfam" id="PF00792">
    <property type="entry name" value="PI3K_C2"/>
    <property type="match status" value="1"/>
</dbReference>
<dbReference type="SMART" id="SM00145">
    <property type="entry name" value="PI3Ka"/>
    <property type="match status" value="1"/>
</dbReference>
<dbReference type="InterPro" id="IPR001683">
    <property type="entry name" value="PX_dom"/>
</dbReference>
<dbReference type="CTD" id="5286"/>
<dbReference type="FunFam" id="3.10.20.90:FF:000156">
    <property type="entry name" value="Phosphatidylinositol 4-phosphate 3-kinase C2 domain-containing subunit alpha"/>
    <property type="match status" value="1"/>
</dbReference>
<feature type="region of interest" description="Disordered" evidence="31">
    <location>
        <begin position="636"/>
        <end position="664"/>
    </location>
</feature>
<evidence type="ECO:0000256" key="26">
    <source>
        <dbReference type="ARBA" id="ARBA00023981"/>
    </source>
</evidence>
<feature type="compositionally biased region" description="Low complexity" evidence="31">
    <location>
        <begin position="45"/>
        <end position="58"/>
    </location>
</feature>
<dbReference type="InterPro" id="IPR000341">
    <property type="entry name" value="PI3K_Ras-bd_dom"/>
</dbReference>
<evidence type="ECO:0000259" key="33">
    <source>
        <dbReference type="PROSITE" id="PS50195"/>
    </source>
</evidence>
<dbReference type="InterPro" id="IPR029071">
    <property type="entry name" value="Ubiquitin-like_domsf"/>
</dbReference>
<dbReference type="InterPro" id="IPR000008">
    <property type="entry name" value="C2_dom"/>
</dbReference>
<evidence type="ECO:0000256" key="20">
    <source>
        <dbReference type="ARBA" id="ARBA00022990"/>
    </source>
</evidence>
<dbReference type="InterPro" id="IPR036871">
    <property type="entry name" value="PX_dom_sf"/>
</dbReference>
<evidence type="ECO:0000256" key="21">
    <source>
        <dbReference type="ARBA" id="ARBA00023034"/>
    </source>
</evidence>
<evidence type="ECO:0000313" key="38">
    <source>
        <dbReference type="Ensembl" id="ENSCSEP00000001397.1"/>
    </source>
</evidence>
<dbReference type="InterPro" id="IPR000403">
    <property type="entry name" value="PI3/4_kinase_cat_dom"/>
</dbReference>
<dbReference type="GO" id="GO:0005634">
    <property type="term" value="C:nucleus"/>
    <property type="evidence" value="ECO:0007669"/>
    <property type="project" value="UniProtKB-SubCell"/>
</dbReference>
<feature type="domain" description="PI3K/PI4K catalytic" evidence="34">
    <location>
        <begin position="1142"/>
        <end position="1420"/>
    </location>
</feature>
<dbReference type="Pfam" id="PF00613">
    <property type="entry name" value="PI3Ka"/>
    <property type="match status" value="1"/>
</dbReference>